<evidence type="ECO:0000313" key="1">
    <source>
        <dbReference type="EMBL" id="KHG11932.1"/>
    </source>
</evidence>
<accession>A0A0B0NGZ0</accession>
<reference evidence="2" key="1">
    <citation type="submission" date="2014-09" db="EMBL/GenBank/DDBJ databases">
        <authorList>
            <person name="Mudge J."/>
            <person name="Ramaraj T."/>
            <person name="Lindquist I.E."/>
            <person name="Bharti A.K."/>
            <person name="Sundararajan A."/>
            <person name="Cameron C.T."/>
            <person name="Woodward J.E."/>
            <person name="May G.D."/>
            <person name="Brubaker C."/>
            <person name="Broadhvest J."/>
            <person name="Wilkins T.A."/>
        </authorList>
    </citation>
    <scope>NUCLEOTIDE SEQUENCE</scope>
    <source>
        <strain evidence="2">cv. AKA8401</strain>
    </source>
</reference>
<organism evidence="1 2">
    <name type="scientific">Gossypium arboreum</name>
    <name type="common">Tree cotton</name>
    <name type="synonym">Gossypium nanking</name>
    <dbReference type="NCBI Taxonomy" id="29729"/>
    <lineage>
        <taxon>Eukaryota</taxon>
        <taxon>Viridiplantae</taxon>
        <taxon>Streptophyta</taxon>
        <taxon>Embryophyta</taxon>
        <taxon>Tracheophyta</taxon>
        <taxon>Spermatophyta</taxon>
        <taxon>Magnoliopsida</taxon>
        <taxon>eudicotyledons</taxon>
        <taxon>Gunneridae</taxon>
        <taxon>Pentapetalae</taxon>
        <taxon>rosids</taxon>
        <taxon>malvids</taxon>
        <taxon>Malvales</taxon>
        <taxon>Malvaceae</taxon>
        <taxon>Malvoideae</taxon>
        <taxon>Gossypium</taxon>
    </lineage>
</organism>
<sequence length="34" mass="3912">MQELNQNGNPSYMSFISYEFIQSKQGSITIKPCQ</sequence>
<protein>
    <submittedName>
        <fullName evidence="1">Uncharacterized protein</fullName>
    </submittedName>
</protein>
<dbReference type="EMBL" id="KN396708">
    <property type="protein sequence ID" value="KHG11932.1"/>
    <property type="molecule type" value="Genomic_DNA"/>
</dbReference>
<dbReference type="Proteomes" id="UP000032142">
    <property type="component" value="Unassembled WGS sequence"/>
</dbReference>
<gene>
    <name evidence="1" type="ORF">F383_19990</name>
</gene>
<dbReference type="AlphaFoldDB" id="A0A0B0NGZ0"/>
<proteinExistence type="predicted"/>
<keyword evidence="2" id="KW-1185">Reference proteome</keyword>
<evidence type="ECO:0000313" key="2">
    <source>
        <dbReference type="Proteomes" id="UP000032142"/>
    </source>
</evidence>
<name>A0A0B0NGZ0_GOSAR</name>